<evidence type="ECO:0000313" key="6">
    <source>
        <dbReference type="Proteomes" id="UP000242329"/>
    </source>
</evidence>
<dbReference type="Gene3D" id="3.40.50.1000">
    <property type="entry name" value="HAD superfamily/HAD-like"/>
    <property type="match status" value="1"/>
</dbReference>
<dbReference type="GO" id="GO:0016791">
    <property type="term" value="F:phosphatase activity"/>
    <property type="evidence" value="ECO:0007669"/>
    <property type="project" value="TreeGrafter"/>
</dbReference>
<organism evidence="5 6">
    <name type="scientific">Thermosyntropha lipolytica DSM 11003</name>
    <dbReference type="NCBI Taxonomy" id="1123382"/>
    <lineage>
        <taxon>Bacteria</taxon>
        <taxon>Bacillati</taxon>
        <taxon>Bacillota</taxon>
        <taxon>Clostridia</taxon>
        <taxon>Eubacteriales</taxon>
        <taxon>Syntrophomonadaceae</taxon>
        <taxon>Thermosyntropha</taxon>
    </lineage>
</organism>
<dbReference type="STRING" id="1123382.SAMN02745221_00361"/>
<dbReference type="SFLD" id="SFLDG01129">
    <property type="entry name" value="C1.5:_HAD__Beta-PGM__Phosphata"/>
    <property type="match status" value="1"/>
</dbReference>
<dbReference type="GO" id="GO:0046872">
    <property type="term" value="F:metal ion binding"/>
    <property type="evidence" value="ECO:0007669"/>
    <property type="project" value="UniProtKB-KW"/>
</dbReference>
<dbReference type="PRINTS" id="PR00413">
    <property type="entry name" value="HADHALOGNASE"/>
</dbReference>
<dbReference type="OrthoDB" id="9794086at2"/>
<keyword evidence="6" id="KW-1185">Reference proteome</keyword>
<dbReference type="GO" id="GO:0044281">
    <property type="term" value="P:small molecule metabolic process"/>
    <property type="evidence" value="ECO:0007669"/>
    <property type="project" value="UniProtKB-ARBA"/>
</dbReference>
<keyword evidence="2" id="KW-0479">Metal-binding</keyword>
<dbReference type="Proteomes" id="UP000242329">
    <property type="component" value="Unassembled WGS sequence"/>
</dbReference>
<name>A0A1M5KFF5_9FIRM</name>
<sequence length="236" mass="27064">MFKAVTFDFWNTLYKPPAVKEAGRQRINLFHNYLLSLGINVERREVKEGFLKAWDVAHKKQREEGLDITPKGHLHIILEHLKIKLTPEEEKKAYTIYTETLLDYPPVLNDDVKEVLPLLKARYKLAVICNTGITPGKNLRQLMKKDAILDFFDFLVFSDEVGFAKPSDRIFNFTLKNLGVENKQAAHVGDDILTDMWGAKNAGMTTVWLAPEGEEKFSYVDYHILRLGELTTILGV</sequence>
<dbReference type="InterPro" id="IPR023214">
    <property type="entry name" value="HAD_sf"/>
</dbReference>
<gene>
    <name evidence="5" type="ORF">SAMN02745221_00361</name>
</gene>
<evidence type="ECO:0000256" key="1">
    <source>
        <dbReference type="ARBA" id="ARBA00001946"/>
    </source>
</evidence>
<keyword evidence="4" id="KW-0460">Magnesium</keyword>
<comment type="cofactor">
    <cofactor evidence="1">
        <name>Mg(2+)</name>
        <dbReference type="ChEBI" id="CHEBI:18420"/>
    </cofactor>
</comment>
<dbReference type="PANTHER" id="PTHR46470:SF2">
    <property type="entry name" value="GLYCERALDEHYDE 3-PHOSPHATE PHOSPHATASE"/>
    <property type="match status" value="1"/>
</dbReference>
<evidence type="ECO:0000256" key="4">
    <source>
        <dbReference type="ARBA" id="ARBA00022842"/>
    </source>
</evidence>
<protein>
    <submittedName>
        <fullName evidence="5">Putative hydrolase of the HAD superfamily</fullName>
    </submittedName>
</protein>
<evidence type="ECO:0000313" key="5">
    <source>
        <dbReference type="EMBL" id="SHG51576.1"/>
    </source>
</evidence>
<dbReference type="AlphaFoldDB" id="A0A1M5KFF5"/>
<dbReference type="RefSeq" id="WP_073089335.1">
    <property type="nucleotide sequence ID" value="NZ_FQWY01000005.1"/>
</dbReference>
<dbReference type="SFLD" id="SFLDS00003">
    <property type="entry name" value="Haloacid_Dehalogenase"/>
    <property type="match status" value="1"/>
</dbReference>
<proteinExistence type="predicted"/>
<dbReference type="Pfam" id="PF00702">
    <property type="entry name" value="Hydrolase"/>
    <property type="match status" value="1"/>
</dbReference>
<dbReference type="EMBL" id="FQWY01000005">
    <property type="protein sequence ID" value="SHG51576.1"/>
    <property type="molecule type" value="Genomic_DNA"/>
</dbReference>
<dbReference type="PANTHER" id="PTHR46470">
    <property type="entry name" value="N-ACYLNEURAMINATE-9-PHOSPHATASE"/>
    <property type="match status" value="1"/>
</dbReference>
<evidence type="ECO:0000256" key="2">
    <source>
        <dbReference type="ARBA" id="ARBA00022723"/>
    </source>
</evidence>
<dbReference type="NCBIfam" id="TIGR01549">
    <property type="entry name" value="HAD-SF-IA-v1"/>
    <property type="match status" value="1"/>
</dbReference>
<dbReference type="InterPro" id="IPR036412">
    <property type="entry name" value="HAD-like_sf"/>
</dbReference>
<accession>A0A1M5KFF5</accession>
<reference evidence="6" key="1">
    <citation type="submission" date="2016-11" db="EMBL/GenBank/DDBJ databases">
        <authorList>
            <person name="Varghese N."/>
            <person name="Submissions S."/>
        </authorList>
    </citation>
    <scope>NUCLEOTIDE SEQUENCE [LARGE SCALE GENOMIC DNA]</scope>
    <source>
        <strain evidence="6">DSM 11003</strain>
    </source>
</reference>
<dbReference type="SUPFAM" id="SSF56784">
    <property type="entry name" value="HAD-like"/>
    <property type="match status" value="1"/>
</dbReference>
<keyword evidence="3 5" id="KW-0378">Hydrolase</keyword>
<evidence type="ECO:0000256" key="3">
    <source>
        <dbReference type="ARBA" id="ARBA00022801"/>
    </source>
</evidence>
<dbReference type="Gene3D" id="1.10.150.400">
    <property type="match status" value="1"/>
</dbReference>
<dbReference type="InterPro" id="IPR051400">
    <property type="entry name" value="HAD-like_hydrolase"/>
</dbReference>
<dbReference type="InterPro" id="IPR006439">
    <property type="entry name" value="HAD-SF_hydro_IA"/>
</dbReference>